<dbReference type="PANTHER" id="PTHR33240:SF15">
    <property type="entry name" value="GAG-PRO-LIKE PROTEIN"/>
    <property type="match status" value="1"/>
</dbReference>
<evidence type="ECO:0000256" key="1">
    <source>
        <dbReference type="SAM" id="MobiDB-lite"/>
    </source>
</evidence>
<dbReference type="AlphaFoldDB" id="A0A2I0ASU4"/>
<organism evidence="2 3">
    <name type="scientific">Apostasia shenzhenica</name>
    <dbReference type="NCBI Taxonomy" id="1088818"/>
    <lineage>
        <taxon>Eukaryota</taxon>
        <taxon>Viridiplantae</taxon>
        <taxon>Streptophyta</taxon>
        <taxon>Embryophyta</taxon>
        <taxon>Tracheophyta</taxon>
        <taxon>Spermatophyta</taxon>
        <taxon>Magnoliopsida</taxon>
        <taxon>Liliopsida</taxon>
        <taxon>Asparagales</taxon>
        <taxon>Orchidaceae</taxon>
        <taxon>Apostasioideae</taxon>
        <taxon>Apostasia</taxon>
    </lineage>
</organism>
<proteinExistence type="predicted"/>
<gene>
    <name evidence="2" type="ORF">AXF42_Ash008843</name>
</gene>
<dbReference type="InterPro" id="IPR021109">
    <property type="entry name" value="Peptidase_aspartic_dom_sf"/>
</dbReference>
<accession>A0A2I0ASU4</accession>
<dbReference type="EMBL" id="KZ451951">
    <property type="protein sequence ID" value="PKA58556.1"/>
    <property type="molecule type" value="Genomic_DNA"/>
</dbReference>
<feature type="region of interest" description="Disordered" evidence="1">
    <location>
        <begin position="1"/>
        <end position="39"/>
    </location>
</feature>
<protein>
    <submittedName>
        <fullName evidence="2">Uncharacterized protein</fullName>
    </submittedName>
</protein>
<keyword evidence="3" id="KW-1185">Reference proteome</keyword>
<reference evidence="2 3" key="1">
    <citation type="journal article" date="2017" name="Nature">
        <title>The Apostasia genome and the evolution of orchids.</title>
        <authorList>
            <person name="Zhang G.Q."/>
            <person name="Liu K.W."/>
            <person name="Li Z."/>
            <person name="Lohaus R."/>
            <person name="Hsiao Y.Y."/>
            <person name="Niu S.C."/>
            <person name="Wang J.Y."/>
            <person name="Lin Y.C."/>
            <person name="Xu Q."/>
            <person name="Chen L.J."/>
            <person name="Yoshida K."/>
            <person name="Fujiwara S."/>
            <person name="Wang Z.W."/>
            <person name="Zhang Y.Q."/>
            <person name="Mitsuda N."/>
            <person name="Wang M."/>
            <person name="Liu G.H."/>
            <person name="Pecoraro L."/>
            <person name="Huang H.X."/>
            <person name="Xiao X.J."/>
            <person name="Lin M."/>
            <person name="Wu X.Y."/>
            <person name="Wu W.L."/>
            <person name="Chen Y.Y."/>
            <person name="Chang S.B."/>
            <person name="Sakamoto S."/>
            <person name="Ohme-Takagi M."/>
            <person name="Yagi M."/>
            <person name="Zeng S.J."/>
            <person name="Shen C.Y."/>
            <person name="Yeh C.M."/>
            <person name="Luo Y.B."/>
            <person name="Tsai W.C."/>
            <person name="Van de Peer Y."/>
            <person name="Liu Z.J."/>
        </authorList>
    </citation>
    <scope>NUCLEOTIDE SEQUENCE [LARGE SCALE GENOMIC DNA]</scope>
    <source>
        <strain evidence="3">cv. Shenzhen</strain>
        <tissue evidence="2">Stem</tissue>
    </source>
</reference>
<evidence type="ECO:0000313" key="3">
    <source>
        <dbReference type="Proteomes" id="UP000236161"/>
    </source>
</evidence>
<evidence type="ECO:0000313" key="2">
    <source>
        <dbReference type="EMBL" id="PKA58556.1"/>
    </source>
</evidence>
<dbReference type="OrthoDB" id="1937476at2759"/>
<dbReference type="Proteomes" id="UP000236161">
    <property type="component" value="Unassembled WGS sequence"/>
</dbReference>
<dbReference type="Gene3D" id="2.40.70.10">
    <property type="entry name" value="Acid Proteases"/>
    <property type="match status" value="1"/>
</dbReference>
<sequence>MLMAPTFNAAQKGKAPADTRAPAQDLQSPGTGQPARSYPPAARTINTIFSVDPTAAHRQVVEVDVISHQPSSSIPLIFYHENLPRMGNSHNDPIVVTARVADFDVRRVLLDSGSAADILFESAFFQMGLRETNLLRAETTLLGFSGERVQLLGFISLPVFFCDDNSHSMSMVNFAVIRAKSGYNTILGRTTLNSFGLVISMPHLCAKFPTSSGVVTIRGDLG</sequence>
<dbReference type="PANTHER" id="PTHR33240">
    <property type="entry name" value="OS08G0508500 PROTEIN"/>
    <property type="match status" value="1"/>
</dbReference>
<name>A0A2I0ASU4_9ASPA</name>